<dbReference type="Pfam" id="PF12697">
    <property type="entry name" value="Abhydrolase_6"/>
    <property type="match status" value="1"/>
</dbReference>
<gene>
    <name evidence="2" type="ORF">B2G88_06690</name>
</gene>
<proteinExistence type="predicted"/>
<dbReference type="Proteomes" id="UP000196084">
    <property type="component" value="Unassembled WGS sequence"/>
</dbReference>
<sequence>MSDADATYWGEPNTLERGGSRIHYWVVGPDSGPLVVLTHGATMDHRLFDAQRQPLVDAGYRVLAWDVRGHGYSKPIGTGFSVPLVVEDLCAILDHLEYDEVILVGQSFGGYVSQELLFRSPERVSALCVIGATDITTTPPLLESLALRFSPYLFWLWPDRHLRKTIARYTAETVDAQRYAYSATCQLSKREFITVWTGVADSLHDEPAYRIEKPALLTHGESDRTGTIARDAPAWAAREPNCQYEVIPNAGHNANQDNPTVFNDLLLEFLREHVPVT</sequence>
<dbReference type="Gene3D" id="3.40.50.1820">
    <property type="entry name" value="alpha/beta hydrolase"/>
    <property type="match status" value="1"/>
</dbReference>
<evidence type="ECO:0000313" key="3">
    <source>
        <dbReference type="Proteomes" id="UP000196084"/>
    </source>
</evidence>
<dbReference type="InterPro" id="IPR029058">
    <property type="entry name" value="AB_hydrolase_fold"/>
</dbReference>
<dbReference type="AlphaFoldDB" id="A0A202E828"/>
<evidence type="ECO:0000313" key="2">
    <source>
        <dbReference type="EMBL" id="OVE84110.1"/>
    </source>
</evidence>
<dbReference type="GO" id="GO:0016787">
    <property type="term" value="F:hydrolase activity"/>
    <property type="evidence" value="ECO:0007669"/>
    <property type="project" value="UniProtKB-KW"/>
</dbReference>
<accession>A0A202E828</accession>
<reference evidence="2 3" key="1">
    <citation type="submission" date="2017-02" db="EMBL/GenBank/DDBJ databases">
        <title>Natronthermophilus aegyptiacus gen. nov.,sp. nov., an aerobic, extremely halophilic alkalithermophilic archaeon isolated from the athalassohaline Wadi An Natrun, Egypt.</title>
        <authorList>
            <person name="Zhao B."/>
        </authorList>
    </citation>
    <scope>NUCLEOTIDE SEQUENCE [LARGE SCALE GENOMIC DNA]</scope>
    <source>
        <strain evidence="2 3">CGMCC 1.3597</strain>
    </source>
</reference>
<organism evidence="2 3">
    <name type="scientific">Natronolimnobius baerhuensis</name>
    <dbReference type="NCBI Taxonomy" id="253108"/>
    <lineage>
        <taxon>Archaea</taxon>
        <taxon>Methanobacteriati</taxon>
        <taxon>Methanobacteriota</taxon>
        <taxon>Stenosarchaea group</taxon>
        <taxon>Halobacteria</taxon>
        <taxon>Halobacteriales</taxon>
        <taxon>Natrialbaceae</taxon>
        <taxon>Natronolimnobius</taxon>
    </lineage>
</organism>
<keyword evidence="2" id="KW-0378">Hydrolase</keyword>
<dbReference type="SUPFAM" id="SSF53474">
    <property type="entry name" value="alpha/beta-Hydrolases"/>
    <property type="match status" value="1"/>
</dbReference>
<dbReference type="RefSeq" id="WP_087714355.1">
    <property type="nucleotide sequence ID" value="NZ_MWPH01000002.1"/>
</dbReference>
<dbReference type="PRINTS" id="PR00111">
    <property type="entry name" value="ABHYDROLASE"/>
</dbReference>
<dbReference type="EMBL" id="MWPH01000002">
    <property type="protein sequence ID" value="OVE84110.1"/>
    <property type="molecule type" value="Genomic_DNA"/>
</dbReference>
<evidence type="ECO:0000259" key="1">
    <source>
        <dbReference type="Pfam" id="PF12697"/>
    </source>
</evidence>
<protein>
    <submittedName>
        <fullName evidence="2">Alpha/beta hydrolase</fullName>
    </submittedName>
</protein>
<dbReference type="PANTHER" id="PTHR43798">
    <property type="entry name" value="MONOACYLGLYCEROL LIPASE"/>
    <property type="match status" value="1"/>
</dbReference>
<feature type="domain" description="AB hydrolase-1" evidence="1">
    <location>
        <begin position="35"/>
        <end position="264"/>
    </location>
</feature>
<dbReference type="GO" id="GO:0016020">
    <property type="term" value="C:membrane"/>
    <property type="evidence" value="ECO:0007669"/>
    <property type="project" value="TreeGrafter"/>
</dbReference>
<dbReference type="InterPro" id="IPR000639">
    <property type="entry name" value="Epox_hydrolase-like"/>
</dbReference>
<dbReference type="InterPro" id="IPR000073">
    <property type="entry name" value="AB_hydrolase_1"/>
</dbReference>
<comment type="caution">
    <text evidence="2">The sequence shown here is derived from an EMBL/GenBank/DDBJ whole genome shotgun (WGS) entry which is preliminary data.</text>
</comment>
<dbReference type="OrthoDB" id="111592at2157"/>
<dbReference type="PRINTS" id="PR00412">
    <property type="entry name" value="EPOXHYDRLASE"/>
</dbReference>
<name>A0A202E828_9EURY</name>
<dbReference type="PANTHER" id="PTHR43798:SF33">
    <property type="entry name" value="HYDROLASE, PUTATIVE (AFU_ORTHOLOGUE AFUA_2G14860)-RELATED"/>
    <property type="match status" value="1"/>
</dbReference>
<keyword evidence="3" id="KW-1185">Reference proteome</keyword>
<dbReference type="InterPro" id="IPR050266">
    <property type="entry name" value="AB_hydrolase_sf"/>
</dbReference>